<evidence type="ECO:0000256" key="1">
    <source>
        <dbReference type="SAM" id="MobiDB-lite"/>
    </source>
</evidence>
<dbReference type="Proteomes" id="UP000298513">
    <property type="component" value="Unassembled WGS sequence"/>
</dbReference>
<sequence>MVRDRFETREEVYENPNGDSTTPGTARSLGARNTITMTAELSPRNSEVLAPLYGRAPLDLSSVRLRSVHLDWHGPTVTLRLDLPALPLPLPEEWAAADVDTVQGQLQFLAVEDLELDAWEPGLLVSFELAVLSESRHRMRVAVSHGGKPDFLRFTGSTDVLVGHISGFRAGPKGADSGPHHFLSRLDARLHTTVPDPSEKTFYERL</sequence>
<organism evidence="2 3">
    <name type="scientific">Streptomyces griseoluteus</name>
    <dbReference type="NCBI Taxonomy" id="29306"/>
    <lineage>
        <taxon>Bacteria</taxon>
        <taxon>Bacillati</taxon>
        <taxon>Actinomycetota</taxon>
        <taxon>Actinomycetes</taxon>
        <taxon>Kitasatosporales</taxon>
        <taxon>Streptomycetaceae</taxon>
        <taxon>Streptomyces</taxon>
    </lineage>
</organism>
<feature type="compositionally biased region" description="Basic and acidic residues" evidence="1">
    <location>
        <begin position="1"/>
        <end position="12"/>
    </location>
</feature>
<dbReference type="EMBL" id="SRRU01000004">
    <property type="protein sequence ID" value="TGN83983.1"/>
    <property type="molecule type" value="Genomic_DNA"/>
</dbReference>
<name>A0A4Z1DJH6_STRGP</name>
<evidence type="ECO:0000313" key="2">
    <source>
        <dbReference type="EMBL" id="TGN83983.1"/>
    </source>
</evidence>
<dbReference type="RefSeq" id="WP_135791597.1">
    <property type="nucleotide sequence ID" value="NZ_JBEPFF010000010.1"/>
</dbReference>
<proteinExistence type="predicted"/>
<dbReference type="Pfam" id="PF15594">
    <property type="entry name" value="Imm50"/>
    <property type="match status" value="1"/>
</dbReference>
<gene>
    <name evidence="2" type="ORF">E5082_14260</name>
</gene>
<feature type="compositionally biased region" description="Polar residues" evidence="1">
    <location>
        <begin position="17"/>
        <end position="29"/>
    </location>
</feature>
<dbReference type="InterPro" id="IPR028957">
    <property type="entry name" value="Imm50"/>
</dbReference>
<evidence type="ECO:0000313" key="3">
    <source>
        <dbReference type="Proteomes" id="UP000298513"/>
    </source>
</evidence>
<dbReference type="AlphaFoldDB" id="A0A4Z1DJH6"/>
<reference evidence="2 3" key="1">
    <citation type="submission" date="2019-04" db="EMBL/GenBank/DDBJ databases">
        <title>Streptomyces sp. nov. Bv016 isolated from bark of Buahinia variegata.</title>
        <authorList>
            <person name="Kanchanasin P."/>
            <person name="Tanasupawat S."/>
            <person name="Yuki M."/>
            <person name="Kudo T."/>
        </authorList>
    </citation>
    <scope>NUCLEOTIDE SEQUENCE [LARGE SCALE GENOMIC DNA]</scope>
    <source>
        <strain evidence="2 3">JCM 4765</strain>
    </source>
</reference>
<keyword evidence="3" id="KW-1185">Reference proteome</keyword>
<comment type="caution">
    <text evidence="2">The sequence shown here is derived from an EMBL/GenBank/DDBJ whole genome shotgun (WGS) entry which is preliminary data.</text>
</comment>
<feature type="region of interest" description="Disordered" evidence="1">
    <location>
        <begin position="1"/>
        <end position="29"/>
    </location>
</feature>
<accession>A0A4Z1DJH6</accession>
<protein>
    <submittedName>
        <fullName evidence="2">Uncharacterized protein</fullName>
    </submittedName>
</protein>